<evidence type="ECO:0000256" key="1">
    <source>
        <dbReference type="ARBA" id="ARBA00002512"/>
    </source>
</evidence>
<keyword evidence="9" id="KW-0325">Glycoprotein</keyword>
<dbReference type="GO" id="GO:0005886">
    <property type="term" value="C:plasma membrane"/>
    <property type="evidence" value="ECO:0007669"/>
    <property type="project" value="UniProtKB-SubCell"/>
</dbReference>
<evidence type="ECO:0000256" key="6">
    <source>
        <dbReference type="ARBA" id="ARBA00022971"/>
    </source>
</evidence>
<evidence type="ECO:0000256" key="11">
    <source>
        <dbReference type="SAM" id="MobiDB-lite"/>
    </source>
</evidence>
<comment type="caution">
    <text evidence="12">The sequence shown here is derived from an EMBL/GenBank/DDBJ whole genome shotgun (WGS) entry which is preliminary data.</text>
</comment>
<keyword evidence="6 10" id="KW-0184">Conjugation</keyword>
<feature type="transmembrane region" description="Helical" evidence="10">
    <location>
        <begin position="153"/>
        <end position="173"/>
    </location>
</feature>
<comment type="function">
    <text evidence="1 10">Involved in cell fusion during mating by stabilizing the plasma membrane fusion event.</text>
</comment>
<reference evidence="12" key="1">
    <citation type="submission" date="2023-06" db="EMBL/GenBank/DDBJ databases">
        <title>Genome-scale phylogeny and comparative genomics of the fungal order Sordariales.</title>
        <authorList>
            <consortium name="Lawrence Berkeley National Laboratory"/>
            <person name="Hensen N."/>
            <person name="Bonometti L."/>
            <person name="Westerberg I."/>
            <person name="Brannstrom I.O."/>
            <person name="Guillou S."/>
            <person name="Cros-Aarteil S."/>
            <person name="Calhoun S."/>
            <person name="Haridas S."/>
            <person name="Kuo A."/>
            <person name="Mondo S."/>
            <person name="Pangilinan J."/>
            <person name="Riley R."/>
            <person name="Labutti K."/>
            <person name="Andreopoulos B."/>
            <person name="Lipzen A."/>
            <person name="Chen C."/>
            <person name="Yanf M."/>
            <person name="Daum C."/>
            <person name="Ng V."/>
            <person name="Clum A."/>
            <person name="Steindorff A."/>
            <person name="Ohm R."/>
            <person name="Martin F."/>
            <person name="Silar P."/>
            <person name="Natvig D."/>
            <person name="Lalanne C."/>
            <person name="Gautier V."/>
            <person name="Ament-Velasquez S.L."/>
            <person name="Kruys A."/>
            <person name="Hutchinson M.I."/>
            <person name="Powell A.J."/>
            <person name="Barry K."/>
            <person name="Miller A.N."/>
            <person name="Grigoriev I.V."/>
            <person name="Debuchy R."/>
            <person name="Gladieux P."/>
            <person name="Thoren M.H."/>
            <person name="Johannesson H."/>
        </authorList>
    </citation>
    <scope>NUCLEOTIDE SEQUENCE</scope>
    <source>
        <strain evidence="12">PSN4</strain>
    </source>
</reference>
<feature type="transmembrane region" description="Helical" evidence="10">
    <location>
        <begin position="615"/>
        <end position="638"/>
    </location>
</feature>
<evidence type="ECO:0000256" key="4">
    <source>
        <dbReference type="ARBA" id="ARBA00022475"/>
    </source>
</evidence>
<comment type="similarity">
    <text evidence="3 10">Belongs to the PRM1 family.</text>
</comment>
<dbReference type="GO" id="GO:0032220">
    <property type="term" value="P:plasma membrane fusion involved in cytogamy"/>
    <property type="evidence" value="ECO:0007669"/>
    <property type="project" value="TreeGrafter"/>
</dbReference>
<evidence type="ECO:0000256" key="8">
    <source>
        <dbReference type="ARBA" id="ARBA00023136"/>
    </source>
</evidence>
<dbReference type="AlphaFoldDB" id="A0AAJ0B3S7"/>
<feature type="transmembrane region" description="Helical" evidence="10">
    <location>
        <begin position="410"/>
        <end position="430"/>
    </location>
</feature>
<evidence type="ECO:0000313" key="12">
    <source>
        <dbReference type="EMBL" id="KAK1751164.1"/>
    </source>
</evidence>
<proteinExistence type="inferred from homology"/>
<feature type="transmembrane region" description="Helical" evidence="10">
    <location>
        <begin position="70"/>
        <end position="88"/>
    </location>
</feature>
<keyword evidence="5 10" id="KW-0812">Transmembrane</keyword>
<keyword evidence="4 10" id="KW-1003">Cell membrane</keyword>
<keyword evidence="8 10" id="KW-0472">Membrane</keyword>
<organism evidence="12 13">
    <name type="scientific">Echria macrotheca</name>
    <dbReference type="NCBI Taxonomy" id="438768"/>
    <lineage>
        <taxon>Eukaryota</taxon>
        <taxon>Fungi</taxon>
        <taxon>Dikarya</taxon>
        <taxon>Ascomycota</taxon>
        <taxon>Pezizomycotina</taxon>
        <taxon>Sordariomycetes</taxon>
        <taxon>Sordariomycetidae</taxon>
        <taxon>Sordariales</taxon>
        <taxon>Schizotheciaceae</taxon>
        <taxon>Echria</taxon>
    </lineage>
</organism>
<dbReference type="GO" id="GO:0043332">
    <property type="term" value="C:mating projection tip"/>
    <property type="evidence" value="ECO:0007669"/>
    <property type="project" value="UniProtKB-UniRule"/>
</dbReference>
<dbReference type="Proteomes" id="UP001239445">
    <property type="component" value="Unassembled WGS sequence"/>
</dbReference>
<protein>
    <recommendedName>
        <fullName evidence="10">Plasma membrane fusion protein PRM1</fullName>
    </recommendedName>
</protein>
<feature type="region of interest" description="Disordered" evidence="11">
    <location>
        <begin position="682"/>
        <end position="707"/>
    </location>
</feature>
<sequence length="707" mass="76611">MSYGEKSRGIPPVPPLPSNLNANSWEMIDLQDGRHPRPDPKLQPHAYTDPSITPYLGLRARLSQIWLNRWTVLLLLVLARVVILTGGLNTNLESAKVKALSACTKVEDIGSAMASMPHYLSVGVNSLAADGISKTVRGLVQILQLILTAVEQLILFVINYYIGTIVCLVGALIHGTLDVSVQAIDGVTKDMNDAIGKISGEISSDLSSIQNTVNGILNGIVGLVKSDPPKIDVTPRLDELKNIKIDTSSFTQGLSALNSTIPTFDQAENFTKNALSIPFKLVGELLDSKFGNYTFDQSVFPVAQKRALSFCSDNSFLNDFFNTLFDIVAKAKIAFAVTLPILAILAMIMMAWIEIRRWRKEKMRAKVFTEHGYDPMDVTYIVSRPITAGAGIKLASRFSGKKNLLARWTIAYMTSLPALFVLSLAMAGFFSCFCQFLMLRAIEKEAPALANQVGDFAGDVVKTLGQVSTEWADDANGVVLSLQNDINDDLLGWVRNATKAVNDTLNTLDEEIDKGITTIFNGTVLLNTARDVVGCIIGRKIDTVEQGLTFINEHAKVTLPLFPNDTFSEGADKSVQGDSDLTSFLATPATVTTDEVSGAVDDVVNMLHQGIVQEALISTALLLVYVIVVLVGVIRSAVGMAGRDKTRAEGGQFYGSQRDNPVADPGAAPAYSEVVYAGNVPRGKAGVTRYPSHARKSSYPEVEDMDR</sequence>
<feature type="transmembrane region" description="Helical" evidence="10">
    <location>
        <begin position="333"/>
        <end position="353"/>
    </location>
</feature>
<evidence type="ECO:0000256" key="10">
    <source>
        <dbReference type="RuleBase" id="RU366035"/>
    </source>
</evidence>
<evidence type="ECO:0000256" key="7">
    <source>
        <dbReference type="ARBA" id="ARBA00022989"/>
    </source>
</evidence>
<dbReference type="EMBL" id="MU839843">
    <property type="protein sequence ID" value="KAK1751164.1"/>
    <property type="molecule type" value="Genomic_DNA"/>
</dbReference>
<name>A0AAJ0B3S7_9PEZI</name>
<evidence type="ECO:0000256" key="5">
    <source>
        <dbReference type="ARBA" id="ARBA00022692"/>
    </source>
</evidence>
<keyword evidence="7 10" id="KW-1133">Transmembrane helix</keyword>
<evidence type="ECO:0000256" key="3">
    <source>
        <dbReference type="ARBA" id="ARBA00010780"/>
    </source>
</evidence>
<dbReference type="PANTHER" id="PTHR31030">
    <property type="entry name" value="PLASMA MEMBRANE FUSION PROTEIN PRM1"/>
    <property type="match status" value="1"/>
</dbReference>
<dbReference type="PANTHER" id="PTHR31030:SF1">
    <property type="entry name" value="PLASMA MEMBRANE FUSION PROTEIN PRM1"/>
    <property type="match status" value="1"/>
</dbReference>
<keyword evidence="13" id="KW-1185">Reference proteome</keyword>
<accession>A0AAJ0B3S7</accession>
<evidence type="ECO:0000313" key="13">
    <source>
        <dbReference type="Proteomes" id="UP001239445"/>
    </source>
</evidence>
<evidence type="ECO:0000256" key="2">
    <source>
        <dbReference type="ARBA" id="ARBA00004651"/>
    </source>
</evidence>
<evidence type="ECO:0000256" key="9">
    <source>
        <dbReference type="ARBA" id="ARBA00023180"/>
    </source>
</evidence>
<gene>
    <name evidence="12" type="ORF">QBC47DRAFT_85041</name>
</gene>
<dbReference type="InterPro" id="IPR026777">
    <property type="entry name" value="PRM1"/>
</dbReference>
<comment type="subcellular location">
    <subcellularLocation>
        <location evidence="2 10">Cell membrane</location>
        <topology evidence="2 10">Multi-pass membrane protein</topology>
    </subcellularLocation>
</comment>